<evidence type="ECO:0000313" key="1">
    <source>
        <dbReference type="EMBL" id="EPY07752.1"/>
    </source>
</evidence>
<gene>
    <name evidence="1" type="ORF">PAALTS15_08149</name>
</gene>
<dbReference type="PATRIC" id="fig|1117108.3.peg.1695"/>
<comment type="caution">
    <text evidence="1">The sequence shown here is derived from an EMBL/GenBank/DDBJ whole genome shotgun (WGS) entry which is preliminary data.</text>
</comment>
<reference evidence="1 2" key="1">
    <citation type="submission" date="2013-05" db="EMBL/GenBank/DDBJ databases">
        <authorList>
            <person name="Strain E.A."/>
            <person name="Brown E."/>
            <person name="Allard M.W."/>
            <person name="Luo Y.L."/>
        </authorList>
    </citation>
    <scope>NUCLEOTIDE SEQUENCE [LARGE SCALE GENOMIC DNA]</scope>
    <source>
        <strain evidence="1 2">TS-15</strain>
    </source>
</reference>
<sequence length="70" mass="7973">MYLGFFVFNKHILLITYGSWCDNSRQLPGSRVAYSAVKASEFQGAQQQDRHLIFIDLQGRVDTRGESMAC</sequence>
<dbReference type="EMBL" id="ATMT01000031">
    <property type="protein sequence ID" value="EPY07752.1"/>
    <property type="molecule type" value="Genomic_DNA"/>
</dbReference>
<protein>
    <submittedName>
        <fullName evidence="1">Uncharacterized protein</fullName>
    </submittedName>
</protein>
<proteinExistence type="predicted"/>
<dbReference type="Proteomes" id="UP000015344">
    <property type="component" value="Unassembled WGS sequence"/>
</dbReference>
<accession>S9SPR5</accession>
<evidence type="ECO:0000313" key="2">
    <source>
        <dbReference type="Proteomes" id="UP000015344"/>
    </source>
</evidence>
<organism evidence="1 2">
    <name type="scientific">Paenibacillus alvei TS-15</name>
    <dbReference type="NCBI Taxonomy" id="1117108"/>
    <lineage>
        <taxon>Bacteria</taxon>
        <taxon>Bacillati</taxon>
        <taxon>Bacillota</taxon>
        <taxon>Bacilli</taxon>
        <taxon>Bacillales</taxon>
        <taxon>Paenibacillaceae</taxon>
        <taxon>Paenibacillus</taxon>
    </lineage>
</organism>
<name>S9SPR5_PAEAL</name>
<dbReference type="AlphaFoldDB" id="S9SPR5"/>
<dbReference type="RefSeq" id="WP_021259086.1">
    <property type="nucleotide sequence ID" value="NZ_ATMT01000031.1"/>
</dbReference>